<feature type="region of interest" description="Disordered" evidence="1">
    <location>
        <begin position="1"/>
        <end position="132"/>
    </location>
</feature>
<protein>
    <submittedName>
        <fullName evidence="3">Uncharacterized protein</fullName>
    </submittedName>
</protein>
<gene>
    <name evidence="3" type="primary">LOC139185471</name>
</gene>
<accession>A0ABM4T284</accession>
<name>A0ABM4T284_BOSIN</name>
<evidence type="ECO:0000313" key="3">
    <source>
        <dbReference type="RefSeq" id="XP_070654162.1"/>
    </source>
</evidence>
<dbReference type="GeneID" id="139185471"/>
<dbReference type="Proteomes" id="UP001652663">
    <property type="component" value="Chromosome 10"/>
</dbReference>
<feature type="compositionally biased region" description="Low complexity" evidence="1">
    <location>
        <begin position="68"/>
        <end position="80"/>
    </location>
</feature>
<sequence>MAEPERAGGCGRRAQPCSAGAIAARARPAENGAAGEKGAGLSPPLGRRWLGTGKRVRRERGGRRESAPARPFPRAAAAAWGRGGERAPGSRPLGGGGGEGEASARSPSPGCSAPAGARRPPARFGRGSETQG</sequence>
<feature type="compositionally biased region" description="Low complexity" evidence="1">
    <location>
        <begin position="19"/>
        <end position="40"/>
    </location>
</feature>
<organism evidence="2 3">
    <name type="scientific">Bos indicus</name>
    <name type="common">Zebu</name>
    <dbReference type="NCBI Taxonomy" id="9915"/>
    <lineage>
        <taxon>Eukaryota</taxon>
        <taxon>Metazoa</taxon>
        <taxon>Chordata</taxon>
        <taxon>Craniata</taxon>
        <taxon>Vertebrata</taxon>
        <taxon>Euteleostomi</taxon>
        <taxon>Mammalia</taxon>
        <taxon>Eutheria</taxon>
        <taxon>Laurasiatheria</taxon>
        <taxon>Artiodactyla</taxon>
        <taxon>Ruminantia</taxon>
        <taxon>Pecora</taxon>
        <taxon>Bovidae</taxon>
        <taxon>Bovinae</taxon>
        <taxon>Bos</taxon>
    </lineage>
</organism>
<dbReference type="RefSeq" id="XP_070654162.1">
    <property type="nucleotide sequence ID" value="XM_070798061.1"/>
</dbReference>
<evidence type="ECO:0000256" key="1">
    <source>
        <dbReference type="SAM" id="MobiDB-lite"/>
    </source>
</evidence>
<keyword evidence="2" id="KW-1185">Reference proteome</keyword>
<evidence type="ECO:0000313" key="2">
    <source>
        <dbReference type="Proteomes" id="UP001652663"/>
    </source>
</evidence>
<proteinExistence type="predicted"/>
<reference evidence="3" key="1">
    <citation type="submission" date="2025-08" db="UniProtKB">
        <authorList>
            <consortium name="RefSeq"/>
        </authorList>
    </citation>
    <scope>IDENTIFICATION</scope>
    <source>
        <tissue evidence="3">Blood</tissue>
    </source>
</reference>
<feature type="compositionally biased region" description="Low complexity" evidence="1">
    <location>
        <begin position="101"/>
        <end position="132"/>
    </location>
</feature>